<reference evidence="3" key="1">
    <citation type="submission" date="2015-08" db="UniProtKB">
        <authorList>
            <consortium name="WormBaseParasite"/>
        </authorList>
    </citation>
    <scope>IDENTIFICATION</scope>
</reference>
<dbReference type="AlphaFoldDB" id="A0A0K0ET25"/>
<dbReference type="Proteomes" id="UP000035681">
    <property type="component" value="Unplaced"/>
</dbReference>
<evidence type="ECO:0000256" key="1">
    <source>
        <dbReference type="SAM" id="SignalP"/>
    </source>
</evidence>
<proteinExistence type="predicted"/>
<feature type="signal peptide" evidence="1">
    <location>
        <begin position="1"/>
        <end position="26"/>
    </location>
</feature>
<evidence type="ECO:0000313" key="4">
    <source>
        <dbReference type="WBParaSite" id="TCONS_00002062.p1"/>
    </source>
</evidence>
<sequence length="196" mass="22042">MINLNFYNLTILILISIPMIQPQTDGSILRKKVCDRVSNLVTTFVTCKQVLSWLDYATTSLASQTDINTIFSEMTPMILGSLTSTQNTTFISTGAPLIFSLGVTGIQNSIDSLVNVMSNNLMPFAKQMEAFVITWRDDEMPTDVIVNQLYYYGLAFFTKKRIGTLFKRYKAAIGDKNFNSIKSSYSSLIKFNLYSV</sequence>
<evidence type="ECO:0000313" key="2">
    <source>
        <dbReference type="Proteomes" id="UP000035681"/>
    </source>
</evidence>
<organism evidence="3">
    <name type="scientific">Strongyloides stercoralis</name>
    <name type="common">Threadworm</name>
    <dbReference type="NCBI Taxonomy" id="6248"/>
    <lineage>
        <taxon>Eukaryota</taxon>
        <taxon>Metazoa</taxon>
        <taxon>Ecdysozoa</taxon>
        <taxon>Nematoda</taxon>
        <taxon>Chromadorea</taxon>
        <taxon>Rhabditida</taxon>
        <taxon>Tylenchina</taxon>
        <taxon>Panagrolaimomorpha</taxon>
        <taxon>Strongyloidoidea</taxon>
        <taxon>Strongyloididae</taxon>
        <taxon>Strongyloides</taxon>
    </lineage>
</organism>
<keyword evidence="1" id="KW-0732">Signal</keyword>
<accession>A0A0K0ET25</accession>
<dbReference type="WBParaSite" id="TCONS_00002062.p1">
    <property type="protein sequence ID" value="TCONS_00002062.p1"/>
    <property type="gene ID" value="XLOC_001964"/>
</dbReference>
<name>A0A0K0ET25_STRER</name>
<keyword evidence="2" id="KW-1185">Reference proteome</keyword>
<dbReference type="WBParaSite" id="SSTP_0001260100.1">
    <property type="protein sequence ID" value="SSTP_0001260100.1"/>
    <property type="gene ID" value="SSTP_0001260100"/>
</dbReference>
<protein>
    <submittedName>
        <fullName evidence="4">SXP/RAL-2 family protein Ani s 5-like cation-binding domain-containing protein</fullName>
    </submittedName>
</protein>
<feature type="chain" id="PRO_5005328567" evidence="1">
    <location>
        <begin position="27"/>
        <end position="196"/>
    </location>
</feature>
<evidence type="ECO:0000313" key="3">
    <source>
        <dbReference type="WBParaSite" id="SSTP_0001260100.1"/>
    </source>
</evidence>